<dbReference type="RefSeq" id="XP_009066789.1">
    <property type="nucleotide sequence ID" value="XM_009068541.1"/>
</dbReference>
<dbReference type="AlphaFoldDB" id="V3ZJP9"/>
<sequence>MARGNQDLFVKKNSKLESFLKRTITEESYERIRAYESCIVVDEKDKKSFKFVILGDDCLFLTENPPKSIQEAVQLKDVISVELVKDYPEFLSGIERENTQHLAIKYLASDHTKRKLFRRSRKSSQGGLSLDQSIDRSNLSTPVSLVSSEQTDILFNQLKRELLNPRNNIDDNYRLLNEVKVASEKNFVIKKLFWRNSDLFLFLVQTLQKYLPKSAVNINSIDGRRQRVDEFEIVILMAEILSGMFRETEIIPDRLLTLKAERGKSVLDMLMTLTCLPEIPDRSSKSSNIKPSDQEFVDLLDEYTRVSVTAVFELFLMARQASWAYTEDNFFNIGWMVRILEDYRTTERFVERVIKQVLHVIGPSQYEMLSPEESICLYQHLTVLLTFLEYSPRVTAFIYNTYREEFKYYIRHQQIAKKLPANFPITQMTLNVADSVINKVRNAGNIPKNSPRL</sequence>
<dbReference type="Proteomes" id="UP000030746">
    <property type="component" value="Unassembled WGS sequence"/>
</dbReference>
<dbReference type="OrthoDB" id="6022562at2759"/>
<dbReference type="EMBL" id="KB203855">
    <property type="protein sequence ID" value="ESO82600.1"/>
    <property type="molecule type" value="Genomic_DNA"/>
</dbReference>
<gene>
    <name evidence="1" type="ORF">LOTGIDRAFT_223226</name>
</gene>
<dbReference type="HOGENOM" id="CLU_032455_1_0_1"/>
<evidence type="ECO:0000313" key="1">
    <source>
        <dbReference type="EMBL" id="ESO82600.1"/>
    </source>
</evidence>
<organism evidence="1 2">
    <name type="scientific">Lottia gigantea</name>
    <name type="common">Giant owl limpet</name>
    <dbReference type="NCBI Taxonomy" id="225164"/>
    <lineage>
        <taxon>Eukaryota</taxon>
        <taxon>Metazoa</taxon>
        <taxon>Spiralia</taxon>
        <taxon>Lophotrochozoa</taxon>
        <taxon>Mollusca</taxon>
        <taxon>Gastropoda</taxon>
        <taxon>Patellogastropoda</taxon>
        <taxon>Lottioidea</taxon>
        <taxon>Lottiidae</taxon>
        <taxon>Lottia</taxon>
    </lineage>
</organism>
<name>V3ZJP9_LOTGI</name>
<dbReference type="GeneID" id="20247104"/>
<keyword evidence="2" id="KW-1185">Reference proteome</keyword>
<dbReference type="PANTHER" id="PTHR35354:SF1">
    <property type="entry name" value="RGD1561648"/>
    <property type="match status" value="1"/>
</dbReference>
<accession>V3ZJP9</accession>
<dbReference type="OMA" id="LFWRSSE"/>
<dbReference type="KEGG" id="lgi:LOTGIDRAFT_223226"/>
<dbReference type="InterPro" id="IPR027878">
    <property type="entry name" value="DUF4551"/>
</dbReference>
<reference evidence="1 2" key="1">
    <citation type="journal article" date="2013" name="Nature">
        <title>Insights into bilaterian evolution from three spiralian genomes.</title>
        <authorList>
            <person name="Simakov O."/>
            <person name="Marletaz F."/>
            <person name="Cho S.J."/>
            <person name="Edsinger-Gonzales E."/>
            <person name="Havlak P."/>
            <person name="Hellsten U."/>
            <person name="Kuo D.H."/>
            <person name="Larsson T."/>
            <person name="Lv J."/>
            <person name="Arendt D."/>
            <person name="Savage R."/>
            <person name="Osoegawa K."/>
            <person name="de Jong P."/>
            <person name="Grimwood J."/>
            <person name="Chapman J.A."/>
            <person name="Shapiro H."/>
            <person name="Aerts A."/>
            <person name="Otillar R.P."/>
            <person name="Terry A.Y."/>
            <person name="Boore J.L."/>
            <person name="Grigoriev I.V."/>
            <person name="Lindberg D.R."/>
            <person name="Seaver E.C."/>
            <person name="Weisblat D.A."/>
            <person name="Putnam N.H."/>
            <person name="Rokhsar D.S."/>
        </authorList>
    </citation>
    <scope>NUCLEOTIDE SEQUENCE [LARGE SCALE GENOMIC DNA]</scope>
</reference>
<dbReference type="CTD" id="20247104"/>
<protein>
    <submittedName>
        <fullName evidence="1">Uncharacterized protein</fullName>
    </submittedName>
</protein>
<dbReference type="PANTHER" id="PTHR35354">
    <property type="entry name" value="RGD1561648"/>
    <property type="match status" value="1"/>
</dbReference>
<dbReference type="Pfam" id="PF15087">
    <property type="entry name" value="DUF4551"/>
    <property type="match status" value="2"/>
</dbReference>
<evidence type="ECO:0000313" key="2">
    <source>
        <dbReference type="Proteomes" id="UP000030746"/>
    </source>
</evidence>
<proteinExistence type="predicted"/>